<evidence type="ECO:0008006" key="3">
    <source>
        <dbReference type="Google" id="ProtNLM"/>
    </source>
</evidence>
<sequence>MFDPVTYRSMQESIRPSPELVSRAVRSARPRRTVMLRRVLAAAAALALCICVPALAGPSVIYQLVYTVSPDFAQHFAPVQMSCESNGVRLEVVSARIHGSTAEIYLTLQDLTGDRVDETTDLYDSYSIHRAFSCSATCQRVGFDSQTGTAAFLIRVDEWGGQNIEGSKMTFSFDRFLSHKTVQQVELPLELAALPAGAAMQDVTERGRSYADERFADEPSRALVSSDEPLFIPAEGFAVTAAG</sequence>
<dbReference type="EMBL" id="DVMR01000025">
    <property type="protein sequence ID" value="HIU43073.1"/>
    <property type="molecule type" value="Genomic_DNA"/>
</dbReference>
<dbReference type="Proteomes" id="UP000824073">
    <property type="component" value="Unassembled WGS sequence"/>
</dbReference>
<dbReference type="AlphaFoldDB" id="A0A9D1IT41"/>
<comment type="caution">
    <text evidence="1">The sequence shown here is derived from an EMBL/GenBank/DDBJ whole genome shotgun (WGS) entry which is preliminary data.</text>
</comment>
<proteinExistence type="predicted"/>
<evidence type="ECO:0000313" key="1">
    <source>
        <dbReference type="EMBL" id="HIU43073.1"/>
    </source>
</evidence>
<evidence type="ECO:0000313" key="2">
    <source>
        <dbReference type="Proteomes" id="UP000824073"/>
    </source>
</evidence>
<protein>
    <recommendedName>
        <fullName evidence="3">DUF4179 domain-containing protein</fullName>
    </recommendedName>
</protein>
<organism evidence="1 2">
    <name type="scientific">Candidatus Ventrousia excrementavium</name>
    <dbReference type="NCBI Taxonomy" id="2840961"/>
    <lineage>
        <taxon>Bacteria</taxon>
        <taxon>Bacillati</taxon>
        <taxon>Bacillota</taxon>
        <taxon>Clostridia</taxon>
        <taxon>Eubacteriales</taxon>
        <taxon>Clostridiaceae</taxon>
        <taxon>Clostridiaceae incertae sedis</taxon>
        <taxon>Candidatus Ventrousia</taxon>
    </lineage>
</organism>
<gene>
    <name evidence="1" type="ORF">IAB67_02115</name>
</gene>
<reference evidence="1" key="1">
    <citation type="submission" date="2020-10" db="EMBL/GenBank/DDBJ databases">
        <authorList>
            <person name="Gilroy R."/>
        </authorList>
    </citation>
    <scope>NUCLEOTIDE SEQUENCE</scope>
    <source>
        <strain evidence="1">CHK191-8634</strain>
    </source>
</reference>
<accession>A0A9D1IT41</accession>
<reference evidence="1" key="2">
    <citation type="journal article" date="2021" name="PeerJ">
        <title>Extensive microbial diversity within the chicken gut microbiome revealed by metagenomics and culture.</title>
        <authorList>
            <person name="Gilroy R."/>
            <person name="Ravi A."/>
            <person name="Getino M."/>
            <person name="Pursley I."/>
            <person name="Horton D.L."/>
            <person name="Alikhan N.F."/>
            <person name="Baker D."/>
            <person name="Gharbi K."/>
            <person name="Hall N."/>
            <person name="Watson M."/>
            <person name="Adriaenssens E.M."/>
            <person name="Foster-Nyarko E."/>
            <person name="Jarju S."/>
            <person name="Secka A."/>
            <person name="Antonio M."/>
            <person name="Oren A."/>
            <person name="Chaudhuri R.R."/>
            <person name="La Ragione R."/>
            <person name="Hildebrand F."/>
            <person name="Pallen M.J."/>
        </authorList>
    </citation>
    <scope>NUCLEOTIDE SEQUENCE</scope>
    <source>
        <strain evidence="1">CHK191-8634</strain>
    </source>
</reference>
<name>A0A9D1IT41_9CLOT</name>
<feature type="non-terminal residue" evidence="1">
    <location>
        <position position="243"/>
    </location>
</feature>